<evidence type="ECO:0000256" key="4">
    <source>
        <dbReference type="ARBA" id="ARBA00022490"/>
    </source>
</evidence>
<accession>A0AAV2PWY0</accession>
<dbReference type="PANTHER" id="PTHR46321">
    <property type="entry name" value="KIF1-BINDING PROTEIN"/>
    <property type="match status" value="1"/>
</dbReference>
<dbReference type="InterPro" id="IPR011990">
    <property type="entry name" value="TPR-like_helical_dom_sf"/>
</dbReference>
<evidence type="ECO:0000256" key="2">
    <source>
        <dbReference type="ARBA" id="ARBA00010305"/>
    </source>
</evidence>
<dbReference type="GO" id="GO:0000226">
    <property type="term" value="P:microtubule cytoskeleton organization"/>
    <property type="evidence" value="ECO:0007669"/>
    <property type="project" value="TreeGrafter"/>
</dbReference>
<evidence type="ECO:0000256" key="3">
    <source>
        <dbReference type="ARBA" id="ARBA00016840"/>
    </source>
</evidence>
<comment type="similarity">
    <text evidence="2">Belongs to the KIF-binding protein family.</text>
</comment>
<dbReference type="PANTHER" id="PTHR46321:SF1">
    <property type="entry name" value="KIF-BINDING PROTEIN"/>
    <property type="match status" value="1"/>
</dbReference>
<keyword evidence="4" id="KW-0963">Cytoplasm</keyword>
<evidence type="ECO:0000256" key="5">
    <source>
        <dbReference type="ARBA" id="ARBA00023212"/>
    </source>
</evidence>
<dbReference type="Pfam" id="PF12309">
    <property type="entry name" value="KBP_C"/>
    <property type="match status" value="1"/>
</dbReference>
<organism evidence="6 7">
    <name type="scientific">Meganyctiphanes norvegica</name>
    <name type="common">Northern krill</name>
    <name type="synonym">Thysanopoda norvegica</name>
    <dbReference type="NCBI Taxonomy" id="48144"/>
    <lineage>
        <taxon>Eukaryota</taxon>
        <taxon>Metazoa</taxon>
        <taxon>Ecdysozoa</taxon>
        <taxon>Arthropoda</taxon>
        <taxon>Crustacea</taxon>
        <taxon>Multicrustacea</taxon>
        <taxon>Malacostraca</taxon>
        <taxon>Eumalacostraca</taxon>
        <taxon>Eucarida</taxon>
        <taxon>Euphausiacea</taxon>
        <taxon>Euphausiidae</taxon>
        <taxon>Meganyctiphanes</taxon>
    </lineage>
</organism>
<dbReference type="GO" id="GO:1990535">
    <property type="term" value="P:neuron projection maintenance"/>
    <property type="evidence" value="ECO:0007669"/>
    <property type="project" value="TreeGrafter"/>
</dbReference>
<dbReference type="EMBL" id="CAXKWB010001552">
    <property type="protein sequence ID" value="CAL4064815.1"/>
    <property type="molecule type" value="Genomic_DNA"/>
</dbReference>
<evidence type="ECO:0000313" key="7">
    <source>
        <dbReference type="Proteomes" id="UP001497623"/>
    </source>
</evidence>
<evidence type="ECO:0000256" key="1">
    <source>
        <dbReference type="ARBA" id="ARBA00004245"/>
    </source>
</evidence>
<name>A0AAV2PWY0_MEGNR</name>
<reference evidence="6 7" key="1">
    <citation type="submission" date="2024-05" db="EMBL/GenBank/DDBJ databases">
        <authorList>
            <person name="Wallberg A."/>
        </authorList>
    </citation>
    <scope>NUCLEOTIDE SEQUENCE [LARGE SCALE GENOMIC DNA]</scope>
</reference>
<gene>
    <name evidence="6" type="ORF">MNOR_LOCUS4273</name>
</gene>
<dbReference type="InterPro" id="IPR022083">
    <property type="entry name" value="KBP"/>
</dbReference>
<dbReference type="Gene3D" id="1.25.40.10">
    <property type="entry name" value="Tetratricopeptide repeat domain"/>
    <property type="match status" value="1"/>
</dbReference>
<dbReference type="GO" id="GO:0021952">
    <property type="term" value="P:central nervous system projection neuron axonogenesis"/>
    <property type="evidence" value="ECO:0007669"/>
    <property type="project" value="TreeGrafter"/>
</dbReference>
<dbReference type="AlphaFoldDB" id="A0AAV2PWY0"/>
<evidence type="ECO:0000313" key="6">
    <source>
        <dbReference type="EMBL" id="CAL4064815.1"/>
    </source>
</evidence>
<comment type="caution">
    <text evidence="6">The sequence shown here is derived from an EMBL/GenBank/DDBJ whole genome shotgun (WGS) entry which is preliminary data.</text>
</comment>
<proteinExistence type="inferred from homology"/>
<dbReference type="SUPFAM" id="SSF48452">
    <property type="entry name" value="TPR-like"/>
    <property type="match status" value="1"/>
</dbReference>
<dbReference type="Proteomes" id="UP001497623">
    <property type="component" value="Unassembled WGS sequence"/>
</dbReference>
<dbReference type="GO" id="GO:0005856">
    <property type="term" value="C:cytoskeleton"/>
    <property type="evidence" value="ECO:0007669"/>
    <property type="project" value="UniProtKB-SubCell"/>
</dbReference>
<sequence>MASVEEQYGAAWDLFAEQSKNDPVSEPYKSKYASREIFEELKSCLNKKLDEYVDEQDLHKTQSRLGIVIHHLGIIAVDTEEISTGEEYLLKALGLVDDVGVAPTTVNLAVSCHNQLGILWCQRSDIQKAKEHLDHAADVYHHYHKQTMKSPATMHSLFAVDSDKMCSDESGSKALEKLHTHTLYYLAQVYGHLDMPDKSAAYCHSTLQRQLASKEYDPVDWAINAATLSHFYVTKNRYRSGRHLLAAATKVLTDHEPEINTSQSELEDNIRIDNLRKFWQTSFAECVPKYCSIMVKDSDWEKYLQDNTFPKNTVWAHYKIQKGTFAELEVSDVEADVPATLVQEFSEARPLFLTGLRRLTEAREFYTMNDHATDHVAITQEMSRLYKNLAFFEPSEERCCKMHKRRIDLLSALIPELNPQFYLLVCRQLWYEIAETYTTMMDAKTLLINNSGDASADTIQTKKINRLATSSMQNFLHYLDSMKNHSTGEQPEKYNEDSVRPALVAWFHLGRLWGKLICSDNQTRLHNLAQSLTNYKRVVQYCDTNPECQQLMTQELAICREMVQLLPLKMERIRLQI</sequence>
<keyword evidence="7" id="KW-1185">Reference proteome</keyword>
<keyword evidence="5" id="KW-0206">Cytoskeleton</keyword>
<protein>
    <recommendedName>
        <fullName evidence="3">KIF-binding protein</fullName>
    </recommendedName>
</protein>
<comment type="subcellular location">
    <subcellularLocation>
        <location evidence="1">Cytoplasm</location>
        <location evidence="1">Cytoskeleton</location>
    </subcellularLocation>
</comment>
<feature type="non-terminal residue" evidence="6">
    <location>
        <position position="577"/>
    </location>
</feature>